<proteinExistence type="predicted"/>
<accession>A0A7D9LY97</accession>
<dbReference type="PANTHER" id="PTHR31511">
    <property type="entry name" value="PROTEIN CBG23764"/>
    <property type="match status" value="1"/>
</dbReference>
<dbReference type="Gene3D" id="3.30.420.10">
    <property type="entry name" value="Ribonuclease H-like superfamily/Ribonuclease H"/>
    <property type="match status" value="1"/>
</dbReference>
<sequence>MNGLFIERRSLFVINASASFTRKDDLKRHQKRHQGITTHTCENCRKKFYRRDNLVEHQVQCQGNPLKRGRDEDDSSRAPKKVRVENQIGEGEPDNQVEENNNPCSSTTAFEDSLKKIELKPRKDQKQDMSRFLRGKTRPILTHLSNELVEKRGIKWFISVKVRFIKPKPDGEDLSTEPHFRSLCMKTVNQHELDNQLDEAKQKITQSLVLFQKEGSGWVLDKILHLDLSIAQYTPVRGSSYIPLPNKLKTKKAIINIRNSDNKCFMWSILAALHPIPYSFKINLIAAGTTRHYCLIKDLNKFLYSQNRKKARMFYCRYCLHGFIREDLLQDHEPHCSQHGPQRIELPDEDNATLFYKDYHKQLKVPFAIYADFESLTTKIDSTQPNPEKSFTEKYQHHQPCGFSYIVVSDYEKYSKPPVVYRGEDAVDKFLECLEEEQKYIQKKVDFVEPMRIERDEEQAFQDAVNCHICGYELGADRVRDHCHLTGKFRGAAHNDCNLNYSFTGRIPVILHNLRGYDSHLIMQGLGKLKDKKINCIPNNTEKYISFSIDNLDFIDSLQFMNASLEKLVSNLAKDGDNMFPTLKKYIDSDKVPLLLRKGVYPYDHMNCVERFEESTLPPKESFYNVLNDEQVSDEDYAHATTVFNRFACQNMGDYHDLYLMSDVLLLADVFENFRSVCLKAYNLDPCHFYTSPGLAWQACLKMTGVELELLTNPDMYLFIEEGLRGGISMISNRFSKANNPYVPDYDPKQENSYVMYFDANNLYGWAMSQPLPTGEFDWLTDQEIAELDITDVADDNEQGYVLEVDLHYPSELHDLHNDYPLAPERMKVSSEMLSPYCQELSECLNLRGGAVPKLVPNLRDKTNYVVHYRNLKQYLAL</sequence>
<dbReference type="GO" id="GO:0003676">
    <property type="term" value="F:nucleic acid binding"/>
    <property type="evidence" value="ECO:0007669"/>
    <property type="project" value="InterPro"/>
</dbReference>
<keyword evidence="3" id="KW-1185">Reference proteome</keyword>
<comment type="caution">
    <text evidence="2">The sequence shown here is derived from an EMBL/GenBank/DDBJ whole genome shotgun (WGS) entry which is preliminary data.</text>
</comment>
<dbReference type="InterPro" id="IPR036236">
    <property type="entry name" value="Znf_C2H2_sf"/>
</dbReference>
<dbReference type="PANTHER" id="PTHR31511:SF12">
    <property type="entry name" value="RHO TERMINATION FACTOR N-TERMINAL DOMAIN-CONTAINING PROTEIN"/>
    <property type="match status" value="1"/>
</dbReference>
<dbReference type="Proteomes" id="UP001152795">
    <property type="component" value="Unassembled WGS sequence"/>
</dbReference>
<reference evidence="2" key="1">
    <citation type="submission" date="2020-04" db="EMBL/GenBank/DDBJ databases">
        <authorList>
            <person name="Alioto T."/>
            <person name="Alioto T."/>
            <person name="Gomez Garrido J."/>
        </authorList>
    </citation>
    <scope>NUCLEOTIDE SEQUENCE</scope>
    <source>
        <strain evidence="2">A484AB</strain>
    </source>
</reference>
<feature type="non-terminal residue" evidence="2">
    <location>
        <position position="1"/>
    </location>
</feature>
<dbReference type="Gene3D" id="3.30.160.60">
    <property type="entry name" value="Classic Zinc Finger"/>
    <property type="match status" value="1"/>
</dbReference>
<feature type="region of interest" description="Disordered" evidence="1">
    <location>
        <begin position="60"/>
        <end position="107"/>
    </location>
</feature>
<gene>
    <name evidence="2" type="ORF">PACLA_8A078559</name>
</gene>
<dbReference type="OrthoDB" id="5976830at2759"/>
<dbReference type="EMBL" id="CACRXK020025073">
    <property type="protein sequence ID" value="CAB4039210.1"/>
    <property type="molecule type" value="Genomic_DNA"/>
</dbReference>
<evidence type="ECO:0000256" key="1">
    <source>
        <dbReference type="SAM" id="MobiDB-lite"/>
    </source>
</evidence>
<feature type="compositionally biased region" description="Polar residues" evidence="1">
    <location>
        <begin position="98"/>
        <end position="107"/>
    </location>
</feature>
<dbReference type="InterPro" id="IPR036397">
    <property type="entry name" value="RNaseH_sf"/>
</dbReference>
<protein>
    <submittedName>
        <fullName evidence="2">Gastrula zinc finger</fullName>
    </submittedName>
</protein>
<dbReference type="AlphaFoldDB" id="A0A7D9LY97"/>
<dbReference type="GO" id="GO:0006259">
    <property type="term" value="P:DNA metabolic process"/>
    <property type="evidence" value="ECO:0007669"/>
    <property type="project" value="UniProtKB-ARBA"/>
</dbReference>
<dbReference type="InterPro" id="IPR013087">
    <property type="entry name" value="Znf_C2H2_type"/>
</dbReference>
<dbReference type="SUPFAM" id="SSF56672">
    <property type="entry name" value="DNA/RNA polymerases"/>
    <property type="match status" value="1"/>
</dbReference>
<dbReference type="SUPFAM" id="SSF54060">
    <property type="entry name" value="His-Me finger endonucleases"/>
    <property type="match status" value="1"/>
</dbReference>
<name>A0A7D9LY97_PARCT</name>
<evidence type="ECO:0000313" key="2">
    <source>
        <dbReference type="EMBL" id="CAB4039210.1"/>
    </source>
</evidence>
<dbReference type="PROSITE" id="PS50157">
    <property type="entry name" value="ZINC_FINGER_C2H2_2"/>
    <property type="match status" value="1"/>
</dbReference>
<evidence type="ECO:0000313" key="3">
    <source>
        <dbReference type="Proteomes" id="UP001152795"/>
    </source>
</evidence>
<dbReference type="SUPFAM" id="SSF57667">
    <property type="entry name" value="beta-beta-alpha zinc fingers"/>
    <property type="match status" value="1"/>
</dbReference>
<dbReference type="InterPro" id="IPR044925">
    <property type="entry name" value="His-Me_finger_sf"/>
</dbReference>
<feature type="compositionally biased region" description="Basic and acidic residues" evidence="1">
    <location>
        <begin position="68"/>
        <end position="77"/>
    </location>
</feature>
<dbReference type="InterPro" id="IPR043502">
    <property type="entry name" value="DNA/RNA_pol_sf"/>
</dbReference>
<organism evidence="2 3">
    <name type="scientific">Paramuricea clavata</name>
    <name type="common">Red gorgonian</name>
    <name type="synonym">Violescent sea-whip</name>
    <dbReference type="NCBI Taxonomy" id="317549"/>
    <lineage>
        <taxon>Eukaryota</taxon>
        <taxon>Metazoa</taxon>
        <taxon>Cnidaria</taxon>
        <taxon>Anthozoa</taxon>
        <taxon>Octocorallia</taxon>
        <taxon>Malacalcyonacea</taxon>
        <taxon>Plexauridae</taxon>
        <taxon>Paramuricea</taxon>
    </lineage>
</organism>